<feature type="chain" id="PRO_5042140148" evidence="1">
    <location>
        <begin position="23"/>
        <end position="176"/>
    </location>
</feature>
<name>A0AAD9S7F4_PHOAM</name>
<proteinExistence type="predicted"/>
<dbReference type="EMBL" id="JAUJFL010000006">
    <property type="protein sequence ID" value="KAK2600486.1"/>
    <property type="molecule type" value="Genomic_DNA"/>
</dbReference>
<dbReference type="Proteomes" id="UP001265746">
    <property type="component" value="Unassembled WGS sequence"/>
</dbReference>
<comment type="caution">
    <text evidence="2">The sequence shown here is derived from an EMBL/GenBank/DDBJ whole genome shotgun (WGS) entry which is preliminary data.</text>
</comment>
<protein>
    <submittedName>
        <fullName evidence="2">Uncharacterized protein</fullName>
    </submittedName>
</protein>
<organism evidence="2 3">
    <name type="scientific">Phomopsis amygdali</name>
    <name type="common">Fusicoccum amygdali</name>
    <dbReference type="NCBI Taxonomy" id="1214568"/>
    <lineage>
        <taxon>Eukaryota</taxon>
        <taxon>Fungi</taxon>
        <taxon>Dikarya</taxon>
        <taxon>Ascomycota</taxon>
        <taxon>Pezizomycotina</taxon>
        <taxon>Sordariomycetes</taxon>
        <taxon>Sordariomycetidae</taxon>
        <taxon>Diaporthales</taxon>
        <taxon>Diaporthaceae</taxon>
        <taxon>Diaporthe</taxon>
    </lineage>
</organism>
<evidence type="ECO:0000256" key="1">
    <source>
        <dbReference type="SAM" id="SignalP"/>
    </source>
</evidence>
<gene>
    <name evidence="2" type="ORF">N8I77_010014</name>
</gene>
<dbReference type="AlphaFoldDB" id="A0AAD9S7F4"/>
<reference evidence="2" key="1">
    <citation type="submission" date="2023-06" db="EMBL/GenBank/DDBJ databases">
        <authorList>
            <person name="Noh H."/>
        </authorList>
    </citation>
    <scope>NUCLEOTIDE SEQUENCE</scope>
    <source>
        <strain evidence="2">DUCC20226</strain>
    </source>
</reference>
<sequence>MQSFMFLVLLTCAILAITPVSSDFYIYRMWQTFGHLEGGTESYSEEYAFFPGPPSCNDVDDRWHAQDGKHDVSGHKRGVRCEGNCGPFKPFDPKIVEFNNGIGHYTYYRDSDGELRDTRDNVIGHCHSDASDGVKCFSYRVDMNGLGMWYGNSMVYCETSLTACKVFYDPKVEKQC</sequence>
<keyword evidence="3" id="KW-1185">Reference proteome</keyword>
<feature type="signal peptide" evidence="1">
    <location>
        <begin position="1"/>
        <end position="22"/>
    </location>
</feature>
<evidence type="ECO:0000313" key="3">
    <source>
        <dbReference type="Proteomes" id="UP001265746"/>
    </source>
</evidence>
<evidence type="ECO:0000313" key="2">
    <source>
        <dbReference type="EMBL" id="KAK2600486.1"/>
    </source>
</evidence>
<keyword evidence="1" id="KW-0732">Signal</keyword>
<accession>A0AAD9S7F4</accession>